<sequence>MWGIRLLNKRLAWWLVRPQRTPRPVFESRTPQILIFDSSPLWRLLLHVRSPGAYWHMRSTCYQEGGRLGRVNDLGLNSLFCPATKARAATMVDL</sequence>
<dbReference type="Proteomes" id="UP001367508">
    <property type="component" value="Unassembled WGS sequence"/>
</dbReference>
<dbReference type="EMBL" id="JAYMYQ010000004">
    <property type="protein sequence ID" value="KAK7338579.1"/>
    <property type="molecule type" value="Genomic_DNA"/>
</dbReference>
<proteinExistence type="predicted"/>
<protein>
    <submittedName>
        <fullName evidence="1">Uncharacterized protein</fullName>
    </submittedName>
</protein>
<evidence type="ECO:0000313" key="1">
    <source>
        <dbReference type="EMBL" id="KAK7338579.1"/>
    </source>
</evidence>
<name>A0AAN9LMA2_CANGL</name>
<comment type="caution">
    <text evidence="1">The sequence shown here is derived from an EMBL/GenBank/DDBJ whole genome shotgun (WGS) entry which is preliminary data.</text>
</comment>
<gene>
    <name evidence="1" type="ORF">VNO77_19196</name>
</gene>
<dbReference type="AlphaFoldDB" id="A0AAN9LMA2"/>
<evidence type="ECO:0000313" key="2">
    <source>
        <dbReference type="Proteomes" id="UP001367508"/>
    </source>
</evidence>
<organism evidence="1 2">
    <name type="scientific">Canavalia gladiata</name>
    <name type="common">Sword bean</name>
    <name type="synonym">Dolichos gladiatus</name>
    <dbReference type="NCBI Taxonomy" id="3824"/>
    <lineage>
        <taxon>Eukaryota</taxon>
        <taxon>Viridiplantae</taxon>
        <taxon>Streptophyta</taxon>
        <taxon>Embryophyta</taxon>
        <taxon>Tracheophyta</taxon>
        <taxon>Spermatophyta</taxon>
        <taxon>Magnoliopsida</taxon>
        <taxon>eudicotyledons</taxon>
        <taxon>Gunneridae</taxon>
        <taxon>Pentapetalae</taxon>
        <taxon>rosids</taxon>
        <taxon>fabids</taxon>
        <taxon>Fabales</taxon>
        <taxon>Fabaceae</taxon>
        <taxon>Papilionoideae</taxon>
        <taxon>50 kb inversion clade</taxon>
        <taxon>NPAAA clade</taxon>
        <taxon>indigoferoid/millettioid clade</taxon>
        <taxon>Phaseoleae</taxon>
        <taxon>Canavalia</taxon>
    </lineage>
</organism>
<keyword evidence="2" id="KW-1185">Reference proteome</keyword>
<reference evidence="1 2" key="1">
    <citation type="submission" date="2024-01" db="EMBL/GenBank/DDBJ databases">
        <title>The genomes of 5 underutilized Papilionoideae crops provide insights into root nodulation and disease resistanc.</title>
        <authorList>
            <person name="Jiang F."/>
        </authorList>
    </citation>
    <scope>NUCLEOTIDE SEQUENCE [LARGE SCALE GENOMIC DNA]</scope>
    <source>
        <strain evidence="1">LVBAO_FW01</strain>
        <tissue evidence="1">Leaves</tissue>
    </source>
</reference>
<accession>A0AAN9LMA2</accession>